<gene>
    <name evidence="1" type="ORF">JNB85_30475</name>
</gene>
<proteinExistence type="predicted"/>
<feature type="non-terminal residue" evidence="1">
    <location>
        <position position="85"/>
    </location>
</feature>
<sequence>GKAGADTLIGGAGNDTYIVDVAGDVVTEAANEGTDLVKTALSTYALTNIANVENLTFTGSGNFAGTGNALANIITGGAGNDTLDG</sequence>
<evidence type="ECO:0000313" key="1">
    <source>
        <dbReference type="EMBL" id="MBW9056738.1"/>
    </source>
</evidence>
<dbReference type="InterPro" id="IPR001343">
    <property type="entry name" value="Hemolysn_Ca-bd"/>
</dbReference>
<dbReference type="Pfam" id="PF00353">
    <property type="entry name" value="HemolysinCabind"/>
    <property type="match status" value="2"/>
</dbReference>
<dbReference type="GO" id="GO:0008233">
    <property type="term" value="F:peptidase activity"/>
    <property type="evidence" value="ECO:0007669"/>
    <property type="project" value="UniProtKB-KW"/>
</dbReference>
<accession>A0ABS7H397</accession>
<keyword evidence="2" id="KW-1185">Reference proteome</keyword>
<feature type="non-terminal residue" evidence="1">
    <location>
        <position position="1"/>
    </location>
</feature>
<keyword evidence="1" id="KW-0378">Hydrolase</keyword>
<dbReference type="GO" id="GO:0006508">
    <property type="term" value="P:proteolysis"/>
    <property type="evidence" value="ECO:0007669"/>
    <property type="project" value="UniProtKB-KW"/>
</dbReference>
<evidence type="ECO:0000313" key="2">
    <source>
        <dbReference type="Proteomes" id="UP000717752"/>
    </source>
</evidence>
<comment type="caution">
    <text evidence="1">The sequence shown here is derived from an EMBL/GenBank/DDBJ whole genome shotgun (WGS) entry which is preliminary data.</text>
</comment>
<dbReference type="EMBL" id="JAEUAK010000041">
    <property type="protein sequence ID" value="MBW9056738.1"/>
    <property type="molecule type" value="Genomic_DNA"/>
</dbReference>
<keyword evidence="1" id="KW-0645">Protease</keyword>
<reference evidence="1 2" key="1">
    <citation type="journal article" date="2021" name="MBio">
        <title>Poor Competitiveness of Bradyrhizobium in Pigeon Pea Root Colonization in Indian Soils.</title>
        <authorList>
            <person name="Chalasani D."/>
            <person name="Basu A."/>
            <person name="Pullabhotla S.V.S.R.N."/>
            <person name="Jorrin B."/>
            <person name="Neal A.L."/>
            <person name="Poole P.S."/>
            <person name="Podile A.R."/>
            <person name="Tkacz A."/>
        </authorList>
    </citation>
    <scope>NUCLEOTIDE SEQUENCE [LARGE SCALE GENOMIC DNA]</scope>
    <source>
        <strain evidence="1 2">HU56</strain>
    </source>
</reference>
<dbReference type="Proteomes" id="UP000717752">
    <property type="component" value="Unassembled WGS sequence"/>
</dbReference>
<organism evidence="1 2">
    <name type="scientific">Rhizobium mesosinicum</name>
    <dbReference type="NCBI Taxonomy" id="335017"/>
    <lineage>
        <taxon>Bacteria</taxon>
        <taxon>Pseudomonadati</taxon>
        <taxon>Pseudomonadota</taxon>
        <taxon>Alphaproteobacteria</taxon>
        <taxon>Hyphomicrobiales</taxon>
        <taxon>Rhizobiaceae</taxon>
        <taxon>Rhizobium/Agrobacterium group</taxon>
        <taxon>Rhizobium</taxon>
    </lineage>
</organism>
<protein>
    <submittedName>
        <fullName evidence="1">Protease</fullName>
    </submittedName>
</protein>
<dbReference type="SUPFAM" id="SSF51120">
    <property type="entry name" value="beta-Roll"/>
    <property type="match status" value="1"/>
</dbReference>
<dbReference type="Gene3D" id="2.150.10.10">
    <property type="entry name" value="Serralysin-like metalloprotease, C-terminal"/>
    <property type="match status" value="1"/>
</dbReference>
<dbReference type="InterPro" id="IPR011049">
    <property type="entry name" value="Serralysin-like_metalloprot_C"/>
</dbReference>
<name>A0ABS7H397_9HYPH</name>